<protein>
    <submittedName>
        <fullName evidence="1">Uncharacterized protein</fullName>
    </submittedName>
</protein>
<evidence type="ECO:0000313" key="1">
    <source>
        <dbReference type="EMBL" id="MED6275582.1"/>
    </source>
</evidence>
<dbReference type="Proteomes" id="UP001352852">
    <property type="component" value="Unassembled WGS sequence"/>
</dbReference>
<sequence length="110" mass="12350">MRKQKCSLDVLQVNIRSQLPVLLAVGKIADPCPLVTSFQLQNGQKTKHFTQFHSTLTQVPVPFGKFQHFVQIHSNLGESTALKNKNSKSCMRNISLKKGNKVCITNMAER</sequence>
<accession>A0ABU7DKD2</accession>
<comment type="caution">
    <text evidence="1">The sequence shown here is derived from an EMBL/GenBank/DDBJ whole genome shotgun (WGS) entry which is preliminary data.</text>
</comment>
<gene>
    <name evidence="1" type="ORF">CHARACLAT_027973</name>
</gene>
<proteinExistence type="predicted"/>
<dbReference type="EMBL" id="JAHUTJ010028238">
    <property type="protein sequence ID" value="MED6275582.1"/>
    <property type="molecule type" value="Genomic_DNA"/>
</dbReference>
<evidence type="ECO:0000313" key="2">
    <source>
        <dbReference type="Proteomes" id="UP001352852"/>
    </source>
</evidence>
<reference evidence="1 2" key="1">
    <citation type="submission" date="2021-06" db="EMBL/GenBank/DDBJ databases">
        <authorList>
            <person name="Palmer J.M."/>
        </authorList>
    </citation>
    <scope>NUCLEOTIDE SEQUENCE [LARGE SCALE GENOMIC DNA]</scope>
    <source>
        <strain evidence="1 2">CL_MEX2019</strain>
        <tissue evidence="1">Muscle</tissue>
    </source>
</reference>
<organism evidence="1 2">
    <name type="scientific">Characodon lateralis</name>
    <dbReference type="NCBI Taxonomy" id="208331"/>
    <lineage>
        <taxon>Eukaryota</taxon>
        <taxon>Metazoa</taxon>
        <taxon>Chordata</taxon>
        <taxon>Craniata</taxon>
        <taxon>Vertebrata</taxon>
        <taxon>Euteleostomi</taxon>
        <taxon>Actinopterygii</taxon>
        <taxon>Neopterygii</taxon>
        <taxon>Teleostei</taxon>
        <taxon>Neoteleostei</taxon>
        <taxon>Acanthomorphata</taxon>
        <taxon>Ovalentaria</taxon>
        <taxon>Atherinomorphae</taxon>
        <taxon>Cyprinodontiformes</taxon>
        <taxon>Goodeidae</taxon>
        <taxon>Characodon</taxon>
    </lineage>
</organism>
<name>A0ABU7DKD2_9TELE</name>
<keyword evidence="2" id="KW-1185">Reference proteome</keyword>